<keyword evidence="6" id="KW-0819">tRNA processing</keyword>
<evidence type="ECO:0000256" key="1">
    <source>
        <dbReference type="ARBA" id="ARBA00004496"/>
    </source>
</evidence>
<dbReference type="STRING" id="604354.TSIB_1962"/>
<evidence type="ECO:0000256" key="2">
    <source>
        <dbReference type="ARBA" id="ARBA00022490"/>
    </source>
</evidence>
<evidence type="ECO:0000256" key="4">
    <source>
        <dbReference type="ARBA" id="ARBA00022679"/>
    </source>
</evidence>
<dbReference type="CDD" id="cd02440">
    <property type="entry name" value="AdoMet_MTases"/>
    <property type="match status" value="1"/>
</dbReference>
<evidence type="ECO:0000256" key="5">
    <source>
        <dbReference type="ARBA" id="ARBA00022691"/>
    </source>
</evidence>
<dbReference type="Pfam" id="PF01170">
    <property type="entry name" value="UPF0020"/>
    <property type="match status" value="1"/>
</dbReference>
<dbReference type="KEGG" id="tsi:TSIB_1962"/>
<dbReference type="AlphaFoldDB" id="C6A030"/>
<sequence length="365" mass="41035">MKKMKFVLTTPQGIEDLAKREVEMLIKSAGLKGKVEEKPSGVEGRILAEIEESYYLDEKGKKREFEIASFLNENSRLLHRVIFQLSSTKLSNLEKEKALQEIYDFVSNSLIENYVKISESFAVRGFRKGEHEFTSIDVAKTVGSAIYDKLSKFGTPKVNLDHPSVIFRAEVINDVFFLGIDTTGDSSLHKRPWRVYDHPAHLKASIANAMIELAELDEGSVLDPMCGSGTILIELALRGYEGKIIGIEKYKKHLKGAMMNALAAGVLDKIDLIQGDATRLSHYLDSVDFVISNLPYGLKIGKKKLIPELYMKFFAELSKILGKRGVFLTTEKKAIEKAFEENGFKIIHHRLVGHGGLMVHLYIIK</sequence>
<proteinExistence type="predicted"/>
<dbReference type="InterPro" id="IPR053796">
    <property type="entry name" value="Trm14-like"/>
</dbReference>
<keyword evidence="2" id="KW-0963">Cytoplasm</keyword>
<evidence type="ECO:0000259" key="8">
    <source>
        <dbReference type="PROSITE" id="PS51165"/>
    </source>
</evidence>
<keyword evidence="5" id="KW-0949">S-adenosyl-L-methionine</keyword>
<dbReference type="Gene3D" id="3.30.2130.30">
    <property type="match status" value="1"/>
</dbReference>
<dbReference type="Proteomes" id="UP000009079">
    <property type="component" value="Chromosome"/>
</dbReference>
<dbReference type="Pfam" id="PF02926">
    <property type="entry name" value="THUMP"/>
    <property type="match status" value="1"/>
</dbReference>
<accession>C6A030</accession>
<keyword evidence="4" id="KW-0808">Transferase</keyword>
<dbReference type="SUPFAM" id="SSF143437">
    <property type="entry name" value="THUMP domain-like"/>
    <property type="match status" value="1"/>
</dbReference>
<dbReference type="SUPFAM" id="SSF53335">
    <property type="entry name" value="S-adenosyl-L-methionine-dependent methyltransferases"/>
    <property type="match status" value="1"/>
</dbReference>
<name>C6A030_THESM</name>
<dbReference type="InterPro" id="IPR053943">
    <property type="entry name" value="RlmKL-like_Mtase_CS"/>
</dbReference>
<organism evidence="9 10">
    <name type="scientific">Thermococcus sibiricus (strain DSM 12597 / MM 739)</name>
    <dbReference type="NCBI Taxonomy" id="604354"/>
    <lineage>
        <taxon>Archaea</taxon>
        <taxon>Methanobacteriati</taxon>
        <taxon>Methanobacteriota</taxon>
        <taxon>Thermococci</taxon>
        <taxon>Thermococcales</taxon>
        <taxon>Thermococcaceae</taxon>
        <taxon>Thermococcus</taxon>
    </lineage>
</organism>
<protein>
    <submittedName>
        <fullName evidence="9">Predicted N6-adenine-specific DNA methylase</fullName>
    </submittedName>
</protein>
<dbReference type="PROSITE" id="PS01261">
    <property type="entry name" value="UPF0020"/>
    <property type="match status" value="1"/>
</dbReference>
<keyword evidence="7" id="KW-0694">RNA-binding</keyword>
<feature type="domain" description="THUMP" evidence="8">
    <location>
        <begin position="72"/>
        <end position="182"/>
    </location>
</feature>
<dbReference type="PROSITE" id="PS51165">
    <property type="entry name" value="THUMP"/>
    <property type="match status" value="1"/>
</dbReference>
<dbReference type="InterPro" id="IPR000241">
    <property type="entry name" value="RlmKL-like_Mtase"/>
</dbReference>
<dbReference type="SMART" id="SM00981">
    <property type="entry name" value="THUMP"/>
    <property type="match status" value="1"/>
</dbReference>
<dbReference type="InterPro" id="IPR029063">
    <property type="entry name" value="SAM-dependent_MTases_sf"/>
</dbReference>
<evidence type="ECO:0000256" key="7">
    <source>
        <dbReference type="PROSITE-ProRule" id="PRU00529"/>
    </source>
</evidence>
<evidence type="ECO:0000313" key="10">
    <source>
        <dbReference type="Proteomes" id="UP000009079"/>
    </source>
</evidence>
<dbReference type="PANTHER" id="PTHR14911">
    <property type="entry name" value="THUMP DOMAIN-CONTAINING"/>
    <property type="match status" value="1"/>
</dbReference>
<gene>
    <name evidence="9" type="ordered locus">TSIB_1962</name>
</gene>
<dbReference type="GO" id="GO:0005737">
    <property type="term" value="C:cytoplasm"/>
    <property type="evidence" value="ECO:0007669"/>
    <property type="project" value="UniProtKB-SubCell"/>
</dbReference>
<dbReference type="InterPro" id="IPR004114">
    <property type="entry name" value="THUMP_dom"/>
</dbReference>
<evidence type="ECO:0000313" key="9">
    <source>
        <dbReference type="EMBL" id="ACS91011.1"/>
    </source>
</evidence>
<dbReference type="GO" id="GO:0003723">
    <property type="term" value="F:RNA binding"/>
    <property type="evidence" value="ECO:0007669"/>
    <property type="project" value="UniProtKB-UniRule"/>
</dbReference>
<dbReference type="CDD" id="cd11715">
    <property type="entry name" value="THUMP_AdoMetMT"/>
    <property type="match status" value="1"/>
</dbReference>
<dbReference type="GO" id="GO:0030488">
    <property type="term" value="P:tRNA methylation"/>
    <property type="evidence" value="ECO:0007669"/>
    <property type="project" value="TreeGrafter"/>
</dbReference>
<dbReference type="HOGENOM" id="CLU_032119_0_0_2"/>
<reference evidence="9 10" key="1">
    <citation type="journal article" date="2009" name="Appl. Environ. Microbiol.">
        <title>Metabolic versatility and indigenous origin of the archaeon Thermococcus sibiricus, isolated from a siberian oil reservoir, as revealed by genome analysis.</title>
        <authorList>
            <person name="Mardanov A.V."/>
            <person name="Ravin N.V."/>
            <person name="Svetlitchnyi V.A."/>
            <person name="Beletsky A.V."/>
            <person name="Miroshnichenko M.L."/>
            <person name="Bonch-Osmolovskaya E.A."/>
            <person name="Skryabin K.G."/>
        </authorList>
    </citation>
    <scope>NUCLEOTIDE SEQUENCE [LARGE SCALE GENOMIC DNA]</scope>
    <source>
        <strain evidence="10">DSM 12597 / MM 739</strain>
    </source>
</reference>
<keyword evidence="3 9" id="KW-0489">Methyltransferase</keyword>
<comment type="subcellular location">
    <subcellularLocation>
        <location evidence="1">Cytoplasm</location>
    </subcellularLocation>
</comment>
<keyword evidence="10" id="KW-1185">Reference proteome</keyword>
<dbReference type="Gene3D" id="3.40.50.150">
    <property type="entry name" value="Vaccinia Virus protein VP39"/>
    <property type="match status" value="1"/>
</dbReference>
<evidence type="ECO:0000256" key="3">
    <source>
        <dbReference type="ARBA" id="ARBA00022603"/>
    </source>
</evidence>
<evidence type="ECO:0000256" key="6">
    <source>
        <dbReference type="ARBA" id="ARBA00022694"/>
    </source>
</evidence>
<dbReference type="EMBL" id="CP001463">
    <property type="protein sequence ID" value="ACS91011.1"/>
    <property type="molecule type" value="Genomic_DNA"/>
</dbReference>
<dbReference type="PANTHER" id="PTHR14911:SF13">
    <property type="entry name" value="TRNA (GUANINE(6)-N2)-METHYLTRANSFERASE THUMP3"/>
    <property type="match status" value="1"/>
</dbReference>
<dbReference type="eggNOG" id="arCOG00048">
    <property type="taxonomic scope" value="Archaea"/>
</dbReference>
<dbReference type="NCBIfam" id="NF040850">
    <property type="entry name" value="Trm14_Thcoccales"/>
    <property type="match status" value="1"/>
</dbReference>
<dbReference type="GO" id="GO:0016423">
    <property type="term" value="F:tRNA (guanine) methyltransferase activity"/>
    <property type="evidence" value="ECO:0007669"/>
    <property type="project" value="TreeGrafter"/>
</dbReference>